<accession>A0A096VKD0</accession>
<evidence type="ECO:0000313" key="2">
    <source>
        <dbReference type="Proteomes" id="UP000030045"/>
    </source>
</evidence>
<sequence length="188" mass="22348">MTTTIPIVLTGQSLVDYVDERKALIERGELTRTDLIKDAGYVSDNGKARYVDFYTELLNARGITPVTNRDIEDNEYDALNEDEKALYDYLDEQSFTEKWDHEEFIEFLVELKDNGIETVSSFEDAFYSYNDEYWAERHFAEEYVNEVESIQDSIVYHAIDWQAVWDHQLRYDFCTIEHGGWTFFFRNY</sequence>
<protein>
    <recommendedName>
        <fullName evidence="3">Antirestriction protein</fullName>
    </recommendedName>
</protein>
<dbReference type="EMBL" id="KC310802">
    <property type="protein sequence ID" value="AGK86511.1"/>
    <property type="molecule type" value="Genomic_DNA"/>
</dbReference>
<dbReference type="GeneID" id="22112085"/>
<dbReference type="KEGG" id="vg:22112085"/>
<evidence type="ECO:0000313" key="1">
    <source>
        <dbReference type="EMBL" id="AGK86511.1"/>
    </source>
</evidence>
<keyword evidence="2" id="KW-1185">Reference proteome</keyword>
<reference evidence="1 2" key="2">
    <citation type="journal article" date="2015" name="PLoS ONE">
        <title>Comparative Genomic and Phylogenomic Analyses Reveal a Conserved Core Genome Shared by Estuarine and Oceanic Cyanopodoviruses.</title>
        <authorList>
            <person name="Huang S."/>
            <person name="Zhang S."/>
            <person name="Jiao N."/>
            <person name="Chen F."/>
        </authorList>
    </citation>
    <scope>NUCLEOTIDE SEQUENCE [LARGE SCALE GENOMIC DNA]</scope>
</reference>
<proteinExistence type="predicted"/>
<dbReference type="RefSeq" id="YP_009103166.1">
    <property type="nucleotide sequence ID" value="NC_025456.1"/>
</dbReference>
<reference evidence="2" key="1">
    <citation type="submission" date="2012-12" db="EMBL/GenBank/DDBJ databases">
        <title>Genomics of marine cyanopodoviruses.</title>
        <authorList>
            <person name="Huang S."/>
            <person name="Chen F."/>
        </authorList>
    </citation>
    <scope>NUCLEOTIDE SEQUENCE [LARGE SCALE GENOMIC DNA]</scope>
</reference>
<gene>
    <name evidence="1" type="ORF">S-CBP1_0005</name>
</gene>
<organism evidence="1 2">
    <name type="scientific">Synechococcus phage S-CBP1</name>
    <dbReference type="NCBI Taxonomy" id="1273711"/>
    <lineage>
        <taxon>Viruses</taxon>
        <taxon>Duplodnaviria</taxon>
        <taxon>Heunggongvirae</taxon>
        <taxon>Uroviricota</taxon>
        <taxon>Caudoviricetes</taxon>
        <taxon>Autographivirales</taxon>
        <taxon>Sechaudvirinae</taxon>
        <taxon>Angmobvirus</taxon>
        <taxon>Angmobvirus SCBP1</taxon>
    </lineage>
</organism>
<name>A0A096VKD0_9CAUD</name>
<evidence type="ECO:0008006" key="3">
    <source>
        <dbReference type="Google" id="ProtNLM"/>
    </source>
</evidence>
<dbReference type="Proteomes" id="UP000030045">
    <property type="component" value="Segment"/>
</dbReference>